<dbReference type="HOGENOM" id="CLU_1055296_0_0_1"/>
<gene>
    <name evidence="1" type="ORF">TRAES_3BF072400110CFD_c1</name>
</gene>
<dbReference type="AlphaFoldDB" id="A0A077RZP8"/>
<name>A0A077RZP8_WHEAT</name>
<accession>A0A077RZP8</accession>
<dbReference type="ExpressionAtlas" id="A0A077RZP8">
    <property type="expression patterns" value="baseline"/>
</dbReference>
<organism evidence="1">
    <name type="scientific">Triticum aestivum</name>
    <name type="common">Wheat</name>
    <dbReference type="NCBI Taxonomy" id="4565"/>
    <lineage>
        <taxon>Eukaryota</taxon>
        <taxon>Viridiplantae</taxon>
        <taxon>Streptophyta</taxon>
        <taxon>Embryophyta</taxon>
        <taxon>Tracheophyta</taxon>
        <taxon>Spermatophyta</taxon>
        <taxon>Magnoliopsida</taxon>
        <taxon>Liliopsida</taxon>
        <taxon>Poales</taxon>
        <taxon>Poaceae</taxon>
        <taxon>BOP clade</taxon>
        <taxon>Pooideae</taxon>
        <taxon>Triticodae</taxon>
        <taxon>Triticeae</taxon>
        <taxon>Triticinae</taxon>
        <taxon>Triticum</taxon>
    </lineage>
</organism>
<evidence type="ECO:0000313" key="1">
    <source>
        <dbReference type="EMBL" id="CDM85925.1"/>
    </source>
</evidence>
<reference evidence="1" key="1">
    <citation type="journal article" date="2014" name="Science">
        <title>Structural and functional partitioning of bread wheat chromosome 3B.</title>
        <authorList>
            <person name="Choulet F."/>
            <person name="Alberti A."/>
            <person name="Theil S."/>
            <person name="Glover N."/>
            <person name="Barbe V."/>
            <person name="Daron J."/>
            <person name="Pingault L."/>
            <person name="Sourdille P."/>
            <person name="Couloux A."/>
            <person name="Paux E."/>
            <person name="Leroy P."/>
            <person name="Mangenot S."/>
            <person name="Guilhot N."/>
            <person name="Le Gouis J."/>
            <person name="Balfourier F."/>
            <person name="Alaux M."/>
            <person name="Jamilloux V."/>
            <person name="Poulain J."/>
            <person name="Durand C."/>
            <person name="Bellec A."/>
            <person name="Gaspin C."/>
            <person name="Safar J."/>
            <person name="Dolezel J."/>
            <person name="Rogers J."/>
            <person name="Vandepoele K."/>
            <person name="Aury J.M."/>
            <person name="Mayer K."/>
            <person name="Berges H."/>
            <person name="Quesneville H."/>
            <person name="Wincker P."/>
            <person name="Feuillet C."/>
        </authorList>
    </citation>
    <scope>NUCLEOTIDE SEQUENCE</scope>
</reference>
<sequence>MQPPSSLRARVDCPARPEPAASGAFAPMCENLVGLIWWPPSQTCHIGVSWGPLRGAPSRPIGPDGSAPSDQARRCMTGGSLRALGSDSGDQARRFDGWTTVRRFGGACRSLFACQARPACRRCDLVSGWSGCDRWGRRRGRSAISLACRARRTCLSVSLGFTGGTPAPAGARVPFVEMDKGKKVVPPLEKGKEVVLPLAKVPVRDHQSSKRRNYGHYHEESGPSHFCKVILTLKLESLPMPMEFTKHFPVVPAEFKLKTNTGSA</sequence>
<protein>
    <submittedName>
        <fullName evidence="1">Uncharacterized protein</fullName>
    </submittedName>
</protein>
<proteinExistence type="predicted"/>
<dbReference type="EMBL" id="HG670306">
    <property type="protein sequence ID" value="CDM85925.1"/>
    <property type="molecule type" value="Genomic_DNA"/>
</dbReference>